<comment type="similarity">
    <text evidence="3 10">Belongs to the class-I fumarase family.</text>
</comment>
<evidence type="ECO:0000259" key="12">
    <source>
        <dbReference type="Pfam" id="PF05683"/>
    </source>
</evidence>
<comment type="subunit">
    <text evidence="4 10">Homodimer.</text>
</comment>
<protein>
    <recommendedName>
        <fullName evidence="10">Fumarate hydratase class I</fullName>
        <ecNumber evidence="10">4.2.1.2</ecNumber>
    </recommendedName>
</protein>
<dbReference type="Pfam" id="PF05683">
    <property type="entry name" value="Fumerase_C"/>
    <property type="match status" value="1"/>
</dbReference>
<dbReference type="RefSeq" id="WP_060996566.1">
    <property type="nucleotide sequence ID" value="NZ_LNQZ01000001.1"/>
</dbReference>
<comment type="caution">
    <text evidence="13">The sequence shown here is derived from an EMBL/GenBank/DDBJ whole genome shotgun (WGS) entry which is preliminary data.</text>
</comment>
<dbReference type="PANTHER" id="PTHR43351">
    <property type="entry name" value="L(+)-TARTRATE DEHYDRATASE SUBUNIT BETA"/>
    <property type="match status" value="1"/>
</dbReference>
<evidence type="ECO:0000256" key="4">
    <source>
        <dbReference type="ARBA" id="ARBA00011738"/>
    </source>
</evidence>
<dbReference type="Pfam" id="PF05681">
    <property type="entry name" value="Fumerase"/>
    <property type="match status" value="1"/>
</dbReference>
<feature type="domain" description="Fe-S hydro-lyase tartrate dehydratase alpha-type catalytic" evidence="11">
    <location>
        <begin position="12"/>
        <end position="284"/>
    </location>
</feature>
<dbReference type="SUPFAM" id="SSF117457">
    <property type="entry name" value="FumA C-terminal domain-like"/>
    <property type="match status" value="1"/>
</dbReference>
<gene>
    <name evidence="13" type="ORF">C0W81_01765</name>
</gene>
<evidence type="ECO:0000313" key="13">
    <source>
        <dbReference type="EMBL" id="PSU12144.1"/>
    </source>
</evidence>
<proteinExistence type="inferred from homology"/>
<sequence>MTIICKQDVISSVADALQYISYYHPLDFIQALEKAYNKEQSQAAKDAIAQILINSRMSAEGRRPICQDTGIVTCFVKIGMNVQWDSDLTVQQMIDEGVRQAYTYADNPLRASVVADPAGARKNTQDNAPAVVHVEMVAGDKVEIQIAAKGGGSENKTKMVMLNPSDDVAEWVEKTVPLMGAGWCPPGMLGIGIGGTAEKAAVLAKESLMEAVDIHELQQRGAKTTEEALRLDIYDRVNKLGIGAQGLGGLTTVLDVKIKSAPTHAASKPVCMIPNCAATRHVHFTLDGNGPAELTPPKLSDWPQVTWEVGDNVRRVNLDNVTKADVQEWRSGETVLLSGKILTGRDAAHKRIQEMLANGEGLPEGVDFTNRFIYYVGPVDAVGDEVVGPAGPTTSTRMDKFTEMMLGEAGLTGMIGKAERGPATIESIKQHKAVYLMAVGGAAYLVAKAIKKARVVAFADLGMEAIYEFEVEDMPVTVAVDAEGVNAHQTGPDTWRVNIAEMAK</sequence>
<dbReference type="GO" id="GO:0006091">
    <property type="term" value="P:generation of precursor metabolites and energy"/>
    <property type="evidence" value="ECO:0007669"/>
    <property type="project" value="InterPro"/>
</dbReference>
<dbReference type="AlphaFoldDB" id="A0A2T3I246"/>
<evidence type="ECO:0000256" key="9">
    <source>
        <dbReference type="ARBA" id="ARBA00023239"/>
    </source>
</evidence>
<dbReference type="InterPro" id="IPR036660">
    <property type="entry name" value="Fe-S_hydroAse_TtdB_cat_sf"/>
</dbReference>
<evidence type="ECO:0000256" key="5">
    <source>
        <dbReference type="ARBA" id="ARBA00022485"/>
    </source>
</evidence>
<accession>A0A2T3I246</accession>
<organism evidence="13 14">
    <name type="scientific">Photobacterium aquimaris</name>
    <dbReference type="NCBI Taxonomy" id="512643"/>
    <lineage>
        <taxon>Bacteria</taxon>
        <taxon>Pseudomonadati</taxon>
        <taxon>Pseudomonadota</taxon>
        <taxon>Gammaproteobacteria</taxon>
        <taxon>Vibrionales</taxon>
        <taxon>Vibrionaceae</taxon>
        <taxon>Photobacterium</taxon>
    </lineage>
</organism>
<dbReference type="EC" id="4.2.1.2" evidence="10"/>
<dbReference type="OrthoDB" id="9798978at2"/>
<comment type="cofactor">
    <cofactor evidence="2 10">
        <name>[4Fe-4S] cluster</name>
        <dbReference type="ChEBI" id="CHEBI:49883"/>
    </cofactor>
</comment>
<dbReference type="InterPro" id="IPR011167">
    <property type="entry name" value="Fe_dep_fumarate_hydratase"/>
</dbReference>
<evidence type="ECO:0000256" key="6">
    <source>
        <dbReference type="ARBA" id="ARBA00022723"/>
    </source>
</evidence>
<evidence type="ECO:0000259" key="11">
    <source>
        <dbReference type="Pfam" id="PF05681"/>
    </source>
</evidence>
<comment type="catalytic activity">
    <reaction evidence="1 10">
        <text>(S)-malate = fumarate + H2O</text>
        <dbReference type="Rhea" id="RHEA:12460"/>
        <dbReference type="ChEBI" id="CHEBI:15377"/>
        <dbReference type="ChEBI" id="CHEBI:15589"/>
        <dbReference type="ChEBI" id="CHEBI:29806"/>
        <dbReference type="EC" id="4.2.1.2"/>
    </reaction>
</comment>
<dbReference type="Gene3D" id="3.20.130.10">
    <property type="entry name" value="Fe-S hydro-lyase, tartrate dehydratase beta-type, catalytic domain"/>
    <property type="match status" value="1"/>
</dbReference>
<dbReference type="Proteomes" id="UP000241858">
    <property type="component" value="Unassembled WGS sequence"/>
</dbReference>
<keyword evidence="8 10" id="KW-0411">Iron-sulfur</keyword>
<reference evidence="13 14" key="1">
    <citation type="submission" date="2018-03" db="EMBL/GenBank/DDBJ databases">
        <title>Whole genome sequencing of Histamine producing bacteria.</title>
        <authorList>
            <person name="Butler K."/>
        </authorList>
    </citation>
    <scope>NUCLEOTIDE SEQUENCE [LARGE SCALE GENOMIC DNA]</scope>
    <source>
        <strain evidence="13 14">DSM 23343</strain>
    </source>
</reference>
<dbReference type="EMBL" id="PYLY01000003">
    <property type="protein sequence ID" value="PSU12144.1"/>
    <property type="molecule type" value="Genomic_DNA"/>
</dbReference>
<dbReference type="GO" id="GO:0046872">
    <property type="term" value="F:metal ion binding"/>
    <property type="evidence" value="ECO:0007669"/>
    <property type="project" value="UniProtKB-UniRule"/>
</dbReference>
<evidence type="ECO:0000256" key="8">
    <source>
        <dbReference type="ARBA" id="ARBA00023014"/>
    </source>
</evidence>
<evidence type="ECO:0000256" key="7">
    <source>
        <dbReference type="ARBA" id="ARBA00023004"/>
    </source>
</evidence>
<dbReference type="GO" id="GO:0051539">
    <property type="term" value="F:4 iron, 4 sulfur cluster binding"/>
    <property type="evidence" value="ECO:0007669"/>
    <property type="project" value="UniProtKB-UniRule"/>
</dbReference>
<evidence type="ECO:0000256" key="3">
    <source>
        <dbReference type="ARBA" id="ARBA00008876"/>
    </source>
</evidence>
<evidence type="ECO:0000256" key="1">
    <source>
        <dbReference type="ARBA" id="ARBA00000929"/>
    </source>
</evidence>
<keyword evidence="7 10" id="KW-0408">Iron</keyword>
<dbReference type="PANTHER" id="PTHR43351:SF2">
    <property type="entry name" value="L(+)-TARTRATE DEHYDRATASE SUBUNIT BETA-RELATED"/>
    <property type="match status" value="1"/>
</dbReference>
<dbReference type="NCBIfam" id="TIGR00723">
    <property type="entry name" value="ttdB_fumA_fumB"/>
    <property type="match status" value="1"/>
</dbReference>
<evidence type="ECO:0000256" key="10">
    <source>
        <dbReference type="PIRNR" id="PIRNR001394"/>
    </source>
</evidence>
<dbReference type="NCBIfam" id="TIGR00722">
    <property type="entry name" value="ttdA_fumA_fumB"/>
    <property type="match status" value="1"/>
</dbReference>
<evidence type="ECO:0000256" key="2">
    <source>
        <dbReference type="ARBA" id="ARBA00001966"/>
    </source>
</evidence>
<comment type="function">
    <text evidence="10">Catalyzes the reversible hydration of fumarate to (S)-malate.</text>
</comment>
<name>A0A2T3I246_9GAMM</name>
<dbReference type="InterPro" id="IPR004646">
    <property type="entry name" value="Fe-S_hydro-lyase_TtdA-typ_cat"/>
</dbReference>
<feature type="domain" description="Fe-S hydro-lyase tartrate dehydratase beta-type catalytic" evidence="12">
    <location>
        <begin position="288"/>
        <end position="490"/>
    </location>
</feature>
<evidence type="ECO:0000313" key="14">
    <source>
        <dbReference type="Proteomes" id="UP000241858"/>
    </source>
</evidence>
<keyword evidence="9 10" id="KW-0456">Lyase</keyword>
<dbReference type="GO" id="GO:0004333">
    <property type="term" value="F:fumarate hydratase activity"/>
    <property type="evidence" value="ECO:0007669"/>
    <property type="project" value="UniProtKB-UniRule"/>
</dbReference>
<dbReference type="InterPro" id="IPR004647">
    <property type="entry name" value="Fe-S_hydro-lyase_TtdB-typ_cat"/>
</dbReference>
<keyword evidence="6 10" id="KW-0479">Metal-binding</keyword>
<keyword evidence="5 10" id="KW-0004">4Fe-4S</keyword>
<dbReference type="PIRSF" id="PIRSF001394">
    <property type="entry name" value="Fe_dep_fumar_hy"/>
    <property type="match status" value="1"/>
</dbReference>